<evidence type="ECO:0000313" key="2">
    <source>
        <dbReference type="EMBL" id="CAG8728395.1"/>
    </source>
</evidence>
<name>A0A9N9NFN3_9GLOM</name>
<accession>A0A9N9NFN3</accession>
<dbReference type="EMBL" id="CAJVQA010014021">
    <property type="protein sequence ID" value="CAG8728395.1"/>
    <property type="molecule type" value="Genomic_DNA"/>
</dbReference>
<organism evidence="2 3">
    <name type="scientific">Cetraspora pellucida</name>
    <dbReference type="NCBI Taxonomy" id="1433469"/>
    <lineage>
        <taxon>Eukaryota</taxon>
        <taxon>Fungi</taxon>
        <taxon>Fungi incertae sedis</taxon>
        <taxon>Mucoromycota</taxon>
        <taxon>Glomeromycotina</taxon>
        <taxon>Glomeromycetes</taxon>
        <taxon>Diversisporales</taxon>
        <taxon>Gigasporaceae</taxon>
        <taxon>Cetraspora</taxon>
    </lineage>
</organism>
<proteinExistence type="predicted"/>
<feature type="region of interest" description="Disordered" evidence="1">
    <location>
        <begin position="121"/>
        <end position="141"/>
    </location>
</feature>
<feature type="non-terminal residue" evidence="2">
    <location>
        <position position="141"/>
    </location>
</feature>
<keyword evidence="3" id="KW-1185">Reference proteome</keyword>
<dbReference type="OrthoDB" id="2437635at2759"/>
<sequence>AQKYLKCALGIDMTDWALCYTHCSFNDGIQSTQYIKIQLQLDKKEQFEWKEQLNQNPTVELPNVINDLDNADFYELYNSDYEDTINPTNNISFAKDKYESGASKKCLKSILENYASKHYNQKTDKPMQRINKYTKDLDDNR</sequence>
<comment type="caution">
    <text evidence="2">The sequence shown here is derived from an EMBL/GenBank/DDBJ whole genome shotgun (WGS) entry which is preliminary data.</text>
</comment>
<protein>
    <submittedName>
        <fullName evidence="2">2407_t:CDS:1</fullName>
    </submittedName>
</protein>
<reference evidence="2" key="1">
    <citation type="submission" date="2021-06" db="EMBL/GenBank/DDBJ databases">
        <authorList>
            <person name="Kallberg Y."/>
            <person name="Tangrot J."/>
            <person name="Rosling A."/>
        </authorList>
    </citation>
    <scope>NUCLEOTIDE SEQUENCE</scope>
    <source>
        <strain evidence="2">FL966</strain>
    </source>
</reference>
<evidence type="ECO:0000313" key="3">
    <source>
        <dbReference type="Proteomes" id="UP000789759"/>
    </source>
</evidence>
<dbReference type="AlphaFoldDB" id="A0A9N9NFN3"/>
<evidence type="ECO:0000256" key="1">
    <source>
        <dbReference type="SAM" id="MobiDB-lite"/>
    </source>
</evidence>
<dbReference type="Proteomes" id="UP000789759">
    <property type="component" value="Unassembled WGS sequence"/>
</dbReference>
<gene>
    <name evidence="2" type="ORF">CPELLU_LOCUS13325</name>
</gene>